<reference evidence="3" key="2">
    <citation type="submission" date="2025-09" db="UniProtKB">
        <authorList>
            <consortium name="Ensembl"/>
        </authorList>
    </citation>
    <scope>IDENTIFICATION</scope>
</reference>
<proteinExistence type="inferred from homology"/>
<comment type="similarity">
    <text evidence="1">Belongs to the peptidase C2 family.</text>
</comment>
<dbReference type="GO" id="GO:0006508">
    <property type="term" value="P:proteolysis"/>
    <property type="evidence" value="ECO:0007669"/>
    <property type="project" value="InterPro"/>
</dbReference>
<accession>A0A8C9G148</accession>
<dbReference type="InterPro" id="IPR038765">
    <property type="entry name" value="Papain-like_cys_pep_sf"/>
</dbReference>
<name>A0A8C9G148_PAVCR</name>
<dbReference type="Proteomes" id="UP000694428">
    <property type="component" value="Unplaced"/>
</dbReference>
<keyword evidence="4" id="KW-1185">Reference proteome</keyword>
<dbReference type="Pfam" id="PF00648">
    <property type="entry name" value="Peptidase_C2"/>
    <property type="match status" value="1"/>
</dbReference>
<dbReference type="InterPro" id="IPR001300">
    <property type="entry name" value="Peptidase_C2_calpain_cat"/>
</dbReference>
<evidence type="ECO:0000256" key="1">
    <source>
        <dbReference type="ARBA" id="ARBA00007623"/>
    </source>
</evidence>
<evidence type="ECO:0000313" key="4">
    <source>
        <dbReference type="Proteomes" id="UP000694428"/>
    </source>
</evidence>
<dbReference type="SUPFAM" id="SSF54001">
    <property type="entry name" value="Cysteine proteinases"/>
    <property type="match status" value="1"/>
</dbReference>
<feature type="domain" description="Calpain catalytic" evidence="2">
    <location>
        <begin position="27"/>
        <end position="59"/>
    </location>
</feature>
<dbReference type="Ensembl" id="ENSPSTT00000023583.1">
    <property type="protein sequence ID" value="ENSPSTP00000022452.1"/>
    <property type="gene ID" value="ENSPSTG00000016485.1"/>
</dbReference>
<dbReference type="PANTHER" id="PTHR10183:SF381">
    <property type="entry name" value="CALPAIN-6"/>
    <property type="match status" value="1"/>
</dbReference>
<sequence>MPSSVQLFRDQKYHELKRQCIQQRRLFEDPEFPASDESLYYQKAPRGKVEWKRPKVMSAHSPVMRCCLYCSTPTIFSVLKQLC</sequence>
<dbReference type="GO" id="GO:0004198">
    <property type="term" value="F:calcium-dependent cysteine-type endopeptidase activity"/>
    <property type="evidence" value="ECO:0007669"/>
    <property type="project" value="InterPro"/>
</dbReference>
<dbReference type="PANTHER" id="PTHR10183">
    <property type="entry name" value="CALPAIN"/>
    <property type="match status" value="1"/>
</dbReference>
<reference evidence="3" key="1">
    <citation type="submission" date="2025-08" db="UniProtKB">
        <authorList>
            <consortium name="Ensembl"/>
        </authorList>
    </citation>
    <scope>IDENTIFICATION</scope>
</reference>
<organism evidence="3 4">
    <name type="scientific">Pavo cristatus</name>
    <name type="common">Indian peafowl</name>
    <name type="synonym">Blue peafowl</name>
    <dbReference type="NCBI Taxonomy" id="9049"/>
    <lineage>
        <taxon>Eukaryota</taxon>
        <taxon>Metazoa</taxon>
        <taxon>Chordata</taxon>
        <taxon>Craniata</taxon>
        <taxon>Vertebrata</taxon>
        <taxon>Euteleostomi</taxon>
        <taxon>Archelosauria</taxon>
        <taxon>Archosauria</taxon>
        <taxon>Dinosauria</taxon>
        <taxon>Saurischia</taxon>
        <taxon>Theropoda</taxon>
        <taxon>Coelurosauria</taxon>
        <taxon>Aves</taxon>
        <taxon>Neognathae</taxon>
        <taxon>Galloanserae</taxon>
        <taxon>Galliformes</taxon>
        <taxon>Phasianidae</taxon>
        <taxon>Phasianinae</taxon>
        <taxon>Pavo</taxon>
    </lineage>
</organism>
<dbReference type="GO" id="GO:0005737">
    <property type="term" value="C:cytoplasm"/>
    <property type="evidence" value="ECO:0007669"/>
    <property type="project" value="TreeGrafter"/>
</dbReference>
<evidence type="ECO:0000259" key="2">
    <source>
        <dbReference type="Pfam" id="PF00648"/>
    </source>
</evidence>
<dbReference type="InterPro" id="IPR022684">
    <property type="entry name" value="Calpain_cysteine_protease"/>
</dbReference>
<protein>
    <recommendedName>
        <fullName evidence="2">Calpain catalytic domain-containing protein</fullName>
    </recommendedName>
</protein>
<dbReference type="AlphaFoldDB" id="A0A8C9G148"/>
<evidence type="ECO:0000313" key="3">
    <source>
        <dbReference type="Ensembl" id="ENSPSTP00000022452.1"/>
    </source>
</evidence>